<accession>U5QEI6</accession>
<keyword evidence="6" id="KW-0808">Transferase</keyword>
<dbReference type="FunFam" id="3.30.565.10:FF:000023">
    <property type="entry name" value="PAS domain-containing sensor histidine kinase"/>
    <property type="match status" value="1"/>
</dbReference>
<keyword evidence="5 14" id="KW-0597">Phosphoprotein</keyword>
<dbReference type="KEGG" id="glj:GKIL_1101"/>
<feature type="domain" description="Histidine kinase" evidence="17">
    <location>
        <begin position="277"/>
        <end position="494"/>
    </location>
</feature>
<dbReference type="InterPro" id="IPR011006">
    <property type="entry name" value="CheY-like_superfamily"/>
</dbReference>
<dbReference type="GO" id="GO:0005524">
    <property type="term" value="F:ATP binding"/>
    <property type="evidence" value="ECO:0007669"/>
    <property type="project" value="UniProtKB-KW"/>
</dbReference>
<dbReference type="InterPro" id="IPR036890">
    <property type="entry name" value="HATPase_C_sf"/>
</dbReference>
<dbReference type="AlphaFoldDB" id="U5QEI6"/>
<evidence type="ECO:0000256" key="7">
    <source>
        <dbReference type="ARBA" id="ARBA00022692"/>
    </source>
</evidence>
<dbReference type="Pfam" id="PF00072">
    <property type="entry name" value="Response_reg"/>
    <property type="match status" value="1"/>
</dbReference>
<evidence type="ECO:0000256" key="9">
    <source>
        <dbReference type="ARBA" id="ARBA00022777"/>
    </source>
</evidence>
<evidence type="ECO:0000256" key="2">
    <source>
        <dbReference type="ARBA" id="ARBA00004236"/>
    </source>
</evidence>
<dbReference type="SMART" id="SM00448">
    <property type="entry name" value="REC"/>
    <property type="match status" value="1"/>
</dbReference>
<dbReference type="PANTHER" id="PTHR43547:SF2">
    <property type="entry name" value="HYBRID SIGNAL TRANSDUCTION HISTIDINE KINASE C"/>
    <property type="match status" value="1"/>
</dbReference>
<dbReference type="PANTHER" id="PTHR43547">
    <property type="entry name" value="TWO-COMPONENT HISTIDINE KINASE"/>
    <property type="match status" value="1"/>
</dbReference>
<dbReference type="PROSITE" id="PS50109">
    <property type="entry name" value="HIS_KIN"/>
    <property type="match status" value="1"/>
</dbReference>
<protein>
    <recommendedName>
        <fullName evidence="3">histidine kinase</fullName>
        <ecNumber evidence="3">2.7.13.3</ecNumber>
    </recommendedName>
</protein>
<evidence type="ECO:0000256" key="13">
    <source>
        <dbReference type="ARBA" id="ARBA00023136"/>
    </source>
</evidence>
<dbReference type="PATRIC" id="fig|1183438.3.peg.1085"/>
<dbReference type="HOGENOM" id="CLU_000445_114_72_3"/>
<comment type="subcellular location">
    <subcellularLocation>
        <location evidence="2">Cell membrane</location>
    </subcellularLocation>
</comment>
<dbReference type="InterPro" id="IPR005467">
    <property type="entry name" value="His_kinase_dom"/>
</dbReference>
<dbReference type="Gene3D" id="6.10.250.690">
    <property type="match status" value="1"/>
</dbReference>
<dbReference type="STRING" id="1183438.GKIL_1101"/>
<evidence type="ECO:0000313" key="20">
    <source>
        <dbReference type="Proteomes" id="UP000017396"/>
    </source>
</evidence>
<keyword evidence="8" id="KW-0547">Nucleotide-binding</keyword>
<dbReference type="InterPro" id="IPR013767">
    <property type="entry name" value="PAS_fold"/>
</dbReference>
<organism evidence="19 20">
    <name type="scientific">Gloeobacter kilaueensis (strain ATCC BAA-2537 / CCAP 1431/1 / ULC 316 / JS1)</name>
    <dbReference type="NCBI Taxonomy" id="1183438"/>
    <lineage>
        <taxon>Bacteria</taxon>
        <taxon>Bacillati</taxon>
        <taxon>Cyanobacteriota</taxon>
        <taxon>Cyanophyceae</taxon>
        <taxon>Gloeobacterales</taxon>
        <taxon>Gloeobacteraceae</taxon>
        <taxon>Gloeobacter</taxon>
    </lineage>
</organism>
<dbReference type="InterPro" id="IPR003594">
    <property type="entry name" value="HATPase_dom"/>
</dbReference>
<evidence type="ECO:0000256" key="14">
    <source>
        <dbReference type="PROSITE-ProRule" id="PRU00169"/>
    </source>
</evidence>
<keyword evidence="15" id="KW-0175">Coiled coil</keyword>
<evidence type="ECO:0000256" key="3">
    <source>
        <dbReference type="ARBA" id="ARBA00012438"/>
    </source>
</evidence>
<dbReference type="SUPFAM" id="SSF55785">
    <property type="entry name" value="PYP-like sensor domain (PAS domain)"/>
    <property type="match status" value="1"/>
</dbReference>
<dbReference type="SUPFAM" id="SSF47384">
    <property type="entry name" value="Homodimeric domain of signal transducing histidine kinase"/>
    <property type="match status" value="1"/>
</dbReference>
<dbReference type="CDD" id="cd00082">
    <property type="entry name" value="HisKA"/>
    <property type="match status" value="1"/>
</dbReference>
<dbReference type="SMART" id="SM00091">
    <property type="entry name" value="PAS"/>
    <property type="match status" value="1"/>
</dbReference>
<dbReference type="Pfam" id="PF02518">
    <property type="entry name" value="HATPase_c"/>
    <property type="match status" value="1"/>
</dbReference>
<dbReference type="Gene3D" id="3.30.565.10">
    <property type="entry name" value="Histidine kinase-like ATPase, C-terminal domain"/>
    <property type="match status" value="1"/>
</dbReference>
<sequence>MRAVDAITILNVDDSAANRYAVGRVLEKAGFRLEEAASGSEALERAVGCDLMILDINLPDIDGFEVCRRLRANPLTRSLPILHLTASRTGSDSKVQGLEVGADGYLVRPVEPRELVATVRSLLRVHEAEEAAKNEARQWQTTFDTIADGISLLTTQGVLIRCNQAMRTILAMSSEALIGQFYEQLLQEKLDLREGILPWPFAGGEAVEWRAGERWWRLNLTRVQDEQNHGTGFVAILTDISLIKRADEERLQLLEREQAAREAAEAANRAKDEFLAMLSHELRTPLNPIIGFAQLLRRGRTNEANVERALEAIERNGRLQSQLIEDMLDVSRIISGKLRVQLQPMDLLPVVLAAIESVRAAAEAKKITIETCFGENSLLNGDATRLQQVVWNLLTNAVKFTPVGGKMSIGVGRVGEHVRLQVADTGQGISSAFLPHVFERFRQADSGSTRLHGGLGLGLSIVRHIVELHGGQVRAESAGEGQGSTFTIELPSRE</sequence>
<reference evidence="19 20" key="1">
    <citation type="journal article" date="2013" name="PLoS ONE">
        <title>Cultivation and Complete Genome Sequencing of Gloeobacter kilaueensis sp. nov., from a Lava Cave in Kilauea Caldera, Hawai'i.</title>
        <authorList>
            <person name="Saw J.H."/>
            <person name="Schatz M."/>
            <person name="Brown M.V."/>
            <person name="Kunkel D.D."/>
            <person name="Foster J.S."/>
            <person name="Shick H."/>
            <person name="Christensen S."/>
            <person name="Hou S."/>
            <person name="Wan X."/>
            <person name="Donachie S.P."/>
        </authorList>
    </citation>
    <scope>NUCLEOTIDE SEQUENCE [LARGE SCALE GENOMIC DNA]</scope>
    <source>
        <strain evidence="20">JS</strain>
    </source>
</reference>
<dbReference type="Gene3D" id="1.10.287.130">
    <property type="match status" value="1"/>
</dbReference>
<dbReference type="RefSeq" id="WP_023172417.1">
    <property type="nucleotide sequence ID" value="NC_022600.1"/>
</dbReference>
<dbReference type="SUPFAM" id="SSF52172">
    <property type="entry name" value="CheY-like"/>
    <property type="match status" value="1"/>
</dbReference>
<dbReference type="eggNOG" id="COG2205">
    <property type="taxonomic scope" value="Bacteria"/>
</dbReference>
<dbReference type="InterPro" id="IPR035965">
    <property type="entry name" value="PAS-like_dom_sf"/>
</dbReference>
<gene>
    <name evidence="19" type="primary">pleD</name>
    <name evidence="19" type="ORF">GKIL_1101</name>
</gene>
<dbReference type="FunFam" id="1.10.287.130:FF:000004">
    <property type="entry name" value="Ethylene receptor 1"/>
    <property type="match status" value="1"/>
</dbReference>
<dbReference type="CDD" id="cd00130">
    <property type="entry name" value="PAS"/>
    <property type="match status" value="1"/>
</dbReference>
<keyword evidence="4" id="KW-1003">Cell membrane</keyword>
<feature type="modified residue" description="4-aspartylphosphate" evidence="14">
    <location>
        <position position="55"/>
    </location>
</feature>
<evidence type="ECO:0000256" key="16">
    <source>
        <dbReference type="SAM" id="MobiDB-lite"/>
    </source>
</evidence>
<evidence type="ECO:0000259" key="18">
    <source>
        <dbReference type="PROSITE" id="PS50110"/>
    </source>
</evidence>
<keyword evidence="12" id="KW-0902">Two-component regulatory system</keyword>
<dbReference type="Pfam" id="PF00989">
    <property type="entry name" value="PAS"/>
    <property type="match status" value="1"/>
</dbReference>
<dbReference type="Pfam" id="PF00512">
    <property type="entry name" value="HisKA"/>
    <property type="match status" value="1"/>
</dbReference>
<evidence type="ECO:0000256" key="12">
    <source>
        <dbReference type="ARBA" id="ARBA00023012"/>
    </source>
</evidence>
<keyword evidence="13" id="KW-0472">Membrane</keyword>
<dbReference type="GO" id="GO:0005886">
    <property type="term" value="C:plasma membrane"/>
    <property type="evidence" value="ECO:0007669"/>
    <property type="project" value="UniProtKB-SubCell"/>
</dbReference>
<dbReference type="InterPro" id="IPR003661">
    <property type="entry name" value="HisK_dim/P_dom"/>
</dbReference>
<dbReference type="EMBL" id="CP003587">
    <property type="protein sequence ID" value="AGY57347.1"/>
    <property type="molecule type" value="Genomic_DNA"/>
</dbReference>
<feature type="region of interest" description="Disordered" evidence="16">
    <location>
        <begin position="474"/>
        <end position="494"/>
    </location>
</feature>
<dbReference type="Gene3D" id="3.40.50.2300">
    <property type="match status" value="1"/>
</dbReference>
<comment type="catalytic activity">
    <reaction evidence="1">
        <text>ATP + protein L-histidine = ADP + protein N-phospho-L-histidine.</text>
        <dbReference type="EC" id="2.7.13.3"/>
    </reaction>
</comment>
<dbReference type="NCBIfam" id="TIGR00229">
    <property type="entry name" value="sensory_box"/>
    <property type="match status" value="1"/>
</dbReference>
<evidence type="ECO:0000256" key="5">
    <source>
        <dbReference type="ARBA" id="ARBA00022553"/>
    </source>
</evidence>
<evidence type="ECO:0000256" key="15">
    <source>
        <dbReference type="SAM" id="Coils"/>
    </source>
</evidence>
<keyword evidence="11" id="KW-1133">Transmembrane helix</keyword>
<feature type="coiled-coil region" evidence="15">
    <location>
        <begin position="243"/>
        <end position="273"/>
    </location>
</feature>
<evidence type="ECO:0000256" key="4">
    <source>
        <dbReference type="ARBA" id="ARBA00022475"/>
    </source>
</evidence>
<proteinExistence type="predicted"/>
<feature type="domain" description="Response regulatory" evidence="18">
    <location>
        <begin position="8"/>
        <end position="123"/>
    </location>
</feature>
<dbReference type="InterPro" id="IPR000014">
    <property type="entry name" value="PAS"/>
</dbReference>
<evidence type="ECO:0000256" key="8">
    <source>
        <dbReference type="ARBA" id="ARBA00022741"/>
    </source>
</evidence>
<dbReference type="InterPro" id="IPR001789">
    <property type="entry name" value="Sig_transdc_resp-reg_receiver"/>
</dbReference>
<dbReference type="PRINTS" id="PR00344">
    <property type="entry name" value="BCTRLSENSOR"/>
</dbReference>
<dbReference type="SUPFAM" id="SSF55874">
    <property type="entry name" value="ATPase domain of HSP90 chaperone/DNA topoisomerase II/histidine kinase"/>
    <property type="match status" value="1"/>
</dbReference>
<keyword evidence="9 19" id="KW-0418">Kinase</keyword>
<keyword evidence="20" id="KW-1185">Reference proteome</keyword>
<dbReference type="OrthoDB" id="219325at2"/>
<evidence type="ECO:0000256" key="6">
    <source>
        <dbReference type="ARBA" id="ARBA00022679"/>
    </source>
</evidence>
<dbReference type="GO" id="GO:0000155">
    <property type="term" value="F:phosphorelay sensor kinase activity"/>
    <property type="evidence" value="ECO:0007669"/>
    <property type="project" value="InterPro"/>
</dbReference>
<dbReference type="InterPro" id="IPR004358">
    <property type="entry name" value="Sig_transdc_His_kin-like_C"/>
</dbReference>
<dbReference type="EC" id="2.7.13.3" evidence="3"/>
<evidence type="ECO:0000259" key="17">
    <source>
        <dbReference type="PROSITE" id="PS50109"/>
    </source>
</evidence>
<dbReference type="SMART" id="SM00387">
    <property type="entry name" value="HATPase_c"/>
    <property type="match status" value="1"/>
</dbReference>
<dbReference type="PROSITE" id="PS50110">
    <property type="entry name" value="RESPONSE_REGULATORY"/>
    <property type="match status" value="1"/>
</dbReference>
<evidence type="ECO:0000256" key="1">
    <source>
        <dbReference type="ARBA" id="ARBA00000085"/>
    </source>
</evidence>
<keyword evidence="7" id="KW-0812">Transmembrane</keyword>
<dbReference type="Proteomes" id="UP000017396">
    <property type="component" value="Chromosome"/>
</dbReference>
<dbReference type="InterPro" id="IPR036097">
    <property type="entry name" value="HisK_dim/P_sf"/>
</dbReference>
<evidence type="ECO:0000313" key="19">
    <source>
        <dbReference type="EMBL" id="AGY57347.1"/>
    </source>
</evidence>
<name>U5QEI6_GLOK1</name>
<dbReference type="GO" id="GO:0006355">
    <property type="term" value="P:regulation of DNA-templated transcription"/>
    <property type="evidence" value="ECO:0007669"/>
    <property type="project" value="InterPro"/>
</dbReference>
<dbReference type="Gene3D" id="3.30.450.20">
    <property type="entry name" value="PAS domain"/>
    <property type="match status" value="1"/>
</dbReference>
<dbReference type="SMART" id="SM00388">
    <property type="entry name" value="HisKA"/>
    <property type="match status" value="1"/>
</dbReference>
<keyword evidence="10" id="KW-0067">ATP-binding</keyword>
<evidence type="ECO:0000256" key="10">
    <source>
        <dbReference type="ARBA" id="ARBA00022840"/>
    </source>
</evidence>
<evidence type="ECO:0000256" key="11">
    <source>
        <dbReference type="ARBA" id="ARBA00022989"/>
    </source>
</evidence>